<evidence type="ECO:0000313" key="11">
    <source>
        <dbReference type="Proteomes" id="UP000768163"/>
    </source>
</evidence>
<dbReference type="SUPFAM" id="SSF81345">
    <property type="entry name" value="ABC transporter involved in vitamin B12 uptake, BtuC"/>
    <property type="match status" value="1"/>
</dbReference>
<feature type="transmembrane region" description="Helical" evidence="8">
    <location>
        <begin position="195"/>
        <end position="215"/>
    </location>
</feature>
<feature type="transmembrane region" description="Helical" evidence="8">
    <location>
        <begin position="91"/>
        <end position="116"/>
    </location>
</feature>
<feature type="transmembrane region" description="Helical" evidence="8">
    <location>
        <begin position="63"/>
        <end position="84"/>
    </location>
</feature>
<dbReference type="Proteomes" id="UP000738826">
    <property type="component" value="Unassembled WGS sequence"/>
</dbReference>
<evidence type="ECO:0000256" key="7">
    <source>
        <dbReference type="ARBA" id="ARBA00023136"/>
    </source>
</evidence>
<gene>
    <name evidence="10" type="ORF">GW779_01715</name>
    <name evidence="9" type="ORF">GW910_01710</name>
</gene>
<feature type="transmembrane region" description="Helical" evidence="8">
    <location>
        <begin position="282"/>
        <end position="302"/>
    </location>
</feature>
<dbReference type="GO" id="GO:0033214">
    <property type="term" value="P:siderophore-iron import into cell"/>
    <property type="evidence" value="ECO:0007669"/>
    <property type="project" value="TreeGrafter"/>
</dbReference>
<dbReference type="PANTHER" id="PTHR30472">
    <property type="entry name" value="FERRIC ENTEROBACTIN TRANSPORT SYSTEM PERMEASE PROTEIN"/>
    <property type="match status" value="1"/>
</dbReference>
<dbReference type="GO" id="GO:0022857">
    <property type="term" value="F:transmembrane transporter activity"/>
    <property type="evidence" value="ECO:0007669"/>
    <property type="project" value="InterPro"/>
</dbReference>
<proteinExistence type="inferred from homology"/>
<evidence type="ECO:0000256" key="6">
    <source>
        <dbReference type="ARBA" id="ARBA00022989"/>
    </source>
</evidence>
<evidence type="ECO:0000313" key="10">
    <source>
        <dbReference type="EMBL" id="NCS91127.1"/>
    </source>
</evidence>
<dbReference type="Proteomes" id="UP000768163">
    <property type="component" value="Unassembled WGS sequence"/>
</dbReference>
<feature type="transmembrane region" description="Helical" evidence="8">
    <location>
        <begin position="122"/>
        <end position="141"/>
    </location>
</feature>
<reference evidence="9" key="1">
    <citation type="submission" date="2019-11" db="EMBL/GenBank/DDBJ databases">
        <title>Lipid analysis of CO2-rich subsurface aquifers suggests an autotrophy-based deep biosphere with lysolipids enriched in CPR bacteria.</title>
        <authorList>
            <person name="Probst A.J."/>
            <person name="Elling F.J."/>
            <person name="Castelle C.J."/>
            <person name="Zhu Q."/>
            <person name="Elvert M."/>
            <person name="Birarda G."/>
            <person name="Holman H.-Y."/>
            <person name="Lane K.R."/>
            <person name="Ladd B."/>
            <person name="Ryan M.C."/>
            <person name="Woyke T."/>
            <person name="Hinrichs K.-U."/>
            <person name="Banfield J.F."/>
        </authorList>
    </citation>
    <scope>NUCLEOTIDE SEQUENCE</scope>
    <source>
        <strain evidence="9">CG_2015-01_33_1645</strain>
        <strain evidence="10">CG_2015-04_33_537</strain>
    </source>
</reference>
<dbReference type="GO" id="GO:0005886">
    <property type="term" value="C:plasma membrane"/>
    <property type="evidence" value="ECO:0007669"/>
    <property type="project" value="UniProtKB-SubCell"/>
</dbReference>
<sequence>MHNFIKKFGIISVLFIILVFVLLFSVTQGAANIPIEKVIDIIIFGNGTAAEKFIIFEIRVPRAITGIFVGASLALAGVLLQALFRNPMADPYVLGISAGAGTGAAIAILFGISIIISGVSVSIMLFAFIGAIIEIFIVYEIAKTKEYISTTRLLLSGIAVGMFFGGILMIILIFSHEQVHSILAWLFGSLASSKWTNVSIVIIPFFVFLIIAFFLSRDLNALLLGEETAQHLGIDIENLKKIILISTSMITSCAVSVSGLIGFVGLVVPHVARILFGANHKILIPVSVLLGAIALLSTDILARMLIPPVELPVGVITAFFGIPLFLYLLRKAKYEF</sequence>
<evidence type="ECO:0000256" key="2">
    <source>
        <dbReference type="ARBA" id="ARBA00007935"/>
    </source>
</evidence>
<evidence type="ECO:0000256" key="4">
    <source>
        <dbReference type="ARBA" id="ARBA00022475"/>
    </source>
</evidence>
<dbReference type="Gene3D" id="1.10.3470.10">
    <property type="entry name" value="ABC transporter involved in vitamin B12 uptake, BtuC"/>
    <property type="match status" value="1"/>
</dbReference>
<evidence type="ECO:0000313" key="9">
    <source>
        <dbReference type="EMBL" id="NCN64779.1"/>
    </source>
</evidence>
<dbReference type="CDD" id="cd06550">
    <property type="entry name" value="TM_ABC_iron-siderophores_like"/>
    <property type="match status" value="1"/>
</dbReference>
<protein>
    <submittedName>
        <fullName evidence="9">Iron ABC transporter permease</fullName>
    </submittedName>
</protein>
<dbReference type="EMBL" id="JAACQH010000028">
    <property type="protein sequence ID" value="NCS91127.1"/>
    <property type="molecule type" value="Genomic_DNA"/>
</dbReference>
<keyword evidence="4" id="KW-1003">Cell membrane</keyword>
<keyword evidence="3" id="KW-0813">Transport</keyword>
<dbReference type="InterPro" id="IPR037294">
    <property type="entry name" value="ABC_BtuC-like"/>
</dbReference>
<dbReference type="EMBL" id="JAACVF010000041">
    <property type="protein sequence ID" value="NCN64779.1"/>
    <property type="molecule type" value="Genomic_DNA"/>
</dbReference>
<evidence type="ECO:0000256" key="8">
    <source>
        <dbReference type="SAM" id="Phobius"/>
    </source>
</evidence>
<evidence type="ECO:0000256" key="3">
    <source>
        <dbReference type="ARBA" id="ARBA00022448"/>
    </source>
</evidence>
<name>A0A8J7YRI2_9ARCH</name>
<dbReference type="AlphaFoldDB" id="A0A8J7YRI2"/>
<feature type="transmembrane region" description="Helical" evidence="8">
    <location>
        <begin position="309"/>
        <end position="329"/>
    </location>
</feature>
<comment type="caution">
    <text evidence="9">The sequence shown here is derived from an EMBL/GenBank/DDBJ whole genome shotgun (WGS) entry which is preliminary data.</text>
</comment>
<feature type="transmembrane region" description="Helical" evidence="8">
    <location>
        <begin position="249"/>
        <end position="276"/>
    </location>
</feature>
<evidence type="ECO:0000256" key="1">
    <source>
        <dbReference type="ARBA" id="ARBA00004651"/>
    </source>
</evidence>
<keyword evidence="6 8" id="KW-1133">Transmembrane helix</keyword>
<dbReference type="PANTHER" id="PTHR30472:SF25">
    <property type="entry name" value="ABC TRANSPORTER PERMEASE PROTEIN MJ0876-RELATED"/>
    <property type="match status" value="1"/>
</dbReference>
<dbReference type="InterPro" id="IPR000522">
    <property type="entry name" value="ABC_transptr_permease_BtuC"/>
</dbReference>
<organism evidence="9 11">
    <name type="scientific">Candidatus Altarchaeum hamiconexum</name>
    <dbReference type="NCBI Taxonomy" id="1803513"/>
    <lineage>
        <taxon>Archaea</taxon>
        <taxon>Candidatus Altarchaeota</taxon>
        <taxon>Candidatus Altiarchaeia</taxon>
        <taxon>Candidatus Altarchaeales</taxon>
        <taxon>Candidatus Altarchaeaceae</taxon>
        <taxon>Candidatus Altarchaeum</taxon>
    </lineage>
</organism>
<keyword evidence="7 8" id="KW-0472">Membrane</keyword>
<accession>A0A8J7YRI2</accession>
<feature type="transmembrane region" description="Helical" evidence="8">
    <location>
        <begin position="153"/>
        <end position="175"/>
    </location>
</feature>
<evidence type="ECO:0000256" key="5">
    <source>
        <dbReference type="ARBA" id="ARBA00022692"/>
    </source>
</evidence>
<dbReference type="Pfam" id="PF01032">
    <property type="entry name" value="FecCD"/>
    <property type="match status" value="1"/>
</dbReference>
<keyword evidence="5 8" id="KW-0812">Transmembrane</keyword>
<dbReference type="FunFam" id="1.10.3470.10:FF:000001">
    <property type="entry name" value="Vitamin B12 ABC transporter permease BtuC"/>
    <property type="match status" value="1"/>
</dbReference>
<comment type="similarity">
    <text evidence="2">Belongs to the binding-protein-dependent transport system permease family. FecCD subfamily.</text>
</comment>
<comment type="subcellular location">
    <subcellularLocation>
        <location evidence="1">Cell membrane</location>
        <topology evidence="1">Multi-pass membrane protein</topology>
    </subcellularLocation>
</comment>